<accession>A0A1M5IVN6</accession>
<dbReference type="InterPro" id="IPR025555">
    <property type="entry name" value="YppG"/>
</dbReference>
<dbReference type="Proteomes" id="UP000183988">
    <property type="component" value="Unassembled WGS sequence"/>
</dbReference>
<reference evidence="1 2" key="1">
    <citation type="submission" date="2016-11" db="EMBL/GenBank/DDBJ databases">
        <authorList>
            <person name="Jaros S."/>
            <person name="Januszkiewicz K."/>
            <person name="Wedrychowicz H."/>
        </authorList>
    </citation>
    <scope>NUCLEOTIDE SEQUENCE [LARGE SCALE GENOMIC DNA]</scope>
    <source>
        <strain evidence="1 2">IBRC-M 10683</strain>
    </source>
</reference>
<name>A0A1M5IVN6_9BACI</name>
<organism evidence="1 2">
    <name type="scientific">Ornithinibacillus halophilus</name>
    <dbReference type="NCBI Taxonomy" id="930117"/>
    <lineage>
        <taxon>Bacteria</taxon>
        <taxon>Bacillati</taxon>
        <taxon>Bacillota</taxon>
        <taxon>Bacilli</taxon>
        <taxon>Bacillales</taxon>
        <taxon>Bacillaceae</taxon>
        <taxon>Ornithinibacillus</taxon>
    </lineage>
</organism>
<evidence type="ECO:0000313" key="2">
    <source>
        <dbReference type="Proteomes" id="UP000183988"/>
    </source>
</evidence>
<dbReference type="RefSeq" id="WP_072890890.1">
    <property type="nucleotide sequence ID" value="NZ_FQVW01000026.1"/>
</dbReference>
<evidence type="ECO:0000313" key="1">
    <source>
        <dbReference type="EMBL" id="SHG32331.1"/>
    </source>
</evidence>
<keyword evidence="2" id="KW-1185">Reference proteome</keyword>
<protein>
    <submittedName>
        <fullName evidence="1">YppG-like protein</fullName>
    </submittedName>
</protein>
<dbReference type="EMBL" id="FQVW01000026">
    <property type="protein sequence ID" value="SHG32331.1"/>
    <property type="molecule type" value="Genomic_DNA"/>
</dbReference>
<dbReference type="OrthoDB" id="2456726at2"/>
<proteinExistence type="predicted"/>
<dbReference type="AlphaFoldDB" id="A0A1M5IVN6"/>
<dbReference type="Pfam" id="PF14179">
    <property type="entry name" value="YppG"/>
    <property type="match status" value="1"/>
</dbReference>
<gene>
    <name evidence="1" type="ORF">SAMN05216225_102630</name>
</gene>
<dbReference type="STRING" id="930117.SAMN05216225_102630"/>
<sequence length="133" mass="15932">MQYRPYSNYPPSNQGHSLYHQQLNQMHQPNFPYQQPPEQYFQQQSPFEQFQKPKQPADWFNSMAQNQAYQQYNHQQQPYSNYSQGILSQFQDENGQMNLDKMLSTVGQMANTYHQVQPIVKQVSSLLKNFRYN</sequence>